<keyword evidence="2" id="KW-1185">Reference proteome</keyword>
<reference evidence="1" key="1">
    <citation type="submission" date="2020-11" db="EMBL/GenBank/DDBJ databases">
        <title>Chlorella ohadii genome sequencing and assembly.</title>
        <authorList>
            <person name="Murik O."/>
            <person name="Treves H."/>
            <person name="Kedem I."/>
            <person name="Shotland Y."/>
            <person name="Kaplan A."/>
        </authorList>
    </citation>
    <scope>NUCLEOTIDE SEQUENCE</scope>
    <source>
        <strain evidence="1">1</strain>
    </source>
</reference>
<proteinExistence type="predicted"/>
<dbReference type="EMBL" id="JADXDR010000210">
    <property type="protein sequence ID" value="KAI7835993.1"/>
    <property type="molecule type" value="Genomic_DNA"/>
</dbReference>
<evidence type="ECO:0000313" key="1">
    <source>
        <dbReference type="EMBL" id="KAI7835993.1"/>
    </source>
</evidence>
<name>A0AAD5DGP6_9CHLO</name>
<dbReference type="AlphaFoldDB" id="A0AAD5DGP6"/>
<comment type="caution">
    <text evidence="1">The sequence shown here is derived from an EMBL/GenBank/DDBJ whole genome shotgun (WGS) entry which is preliminary data.</text>
</comment>
<gene>
    <name evidence="1" type="ORF">COHA_010115</name>
</gene>
<dbReference type="Proteomes" id="UP001205105">
    <property type="component" value="Unassembled WGS sequence"/>
</dbReference>
<organism evidence="1 2">
    <name type="scientific">Chlorella ohadii</name>
    <dbReference type="NCBI Taxonomy" id="2649997"/>
    <lineage>
        <taxon>Eukaryota</taxon>
        <taxon>Viridiplantae</taxon>
        <taxon>Chlorophyta</taxon>
        <taxon>core chlorophytes</taxon>
        <taxon>Trebouxiophyceae</taxon>
        <taxon>Chlorellales</taxon>
        <taxon>Chlorellaceae</taxon>
        <taxon>Chlorella clade</taxon>
        <taxon>Chlorella</taxon>
    </lineage>
</organism>
<protein>
    <submittedName>
        <fullName evidence="1">Uncharacterized protein</fullName>
    </submittedName>
</protein>
<sequence length="407" mass="42847">AAGAEFFRRRLQRAAAIPPEQRDPAVHAFVISVQLMRAADELLPLTADGQPALPADTLVAQQAEAQAFLLAATATFIAPDVVEWEGRQVNRLGRYAQRRVSLAGGRPNAAYLPALQPLGGLLVMYLYAGMIPNLPESVQLCQTSVACLTQQALRSMTSRQLQQMQRSSEHTLLTIDQLEAAFHYLITRCGSEAGSQAGSAATAALAKSVAASGERVLALQPGTPKGFLSAATTASGCAAANISRAGFSEFNAAMQRSMSQLLSAVRCAQAQRSPYWTVNSAAIALQVAMTPAVAISRADLEALVAAAEGVPAAVKQLSPVLPQLWVANLKQRASLVAAMLPAVRAQLQGSLLEASERAVQAWGDVETVSQQDQPSASCTCSGCGTRAIGLRRCARCKQAGREINATD</sequence>
<evidence type="ECO:0000313" key="2">
    <source>
        <dbReference type="Proteomes" id="UP001205105"/>
    </source>
</evidence>
<accession>A0AAD5DGP6</accession>
<feature type="non-terminal residue" evidence="1">
    <location>
        <position position="1"/>
    </location>
</feature>